<dbReference type="Proteomes" id="UP000000262">
    <property type="component" value="Chromosome"/>
</dbReference>
<dbReference type="HOGENOM" id="CLU_1056050_0_0_2"/>
<name>A8ABV6_IGNH4</name>
<dbReference type="KEGG" id="iho:Igni_1232"/>
<sequence length="263" mass="27899">MLDLLLCTFLAPQLLGGFALPGACELLKTGLALCHHQRLTSVYYLSPEPVYLGTFSNLDAAAYWNGTLALHFKGEDYVKVGDLELPLPGGDVCFMDFEGGVLLVVGRSWAVAYNVSSLELEWSAGGVSCPADLSPDGRRAAVYSKDLGGVLIIDIKKKVAEGVVKVCSPKDVSLSERGYLVTSCSSSIFNGKKLRFGGYAGLAWEAALLLNKSCKGVMLVTADNKDYCFDLGFTPDGAALVGGALVVNKGGAFILLKPYLPSK</sequence>
<dbReference type="AlphaFoldDB" id="A8ABV6"/>
<reference evidence="1 2" key="1">
    <citation type="journal article" date="2008" name="Genome Biol.">
        <title>A genomic analysis of the archaeal system Ignicoccus hospitalis-Nanoarchaeum equitans.</title>
        <authorList>
            <person name="Podar M."/>
            <person name="Anderson I."/>
            <person name="Makarova K.S."/>
            <person name="Elkins J.G."/>
            <person name="Ivanova N."/>
            <person name="Wall M.A."/>
            <person name="Lykidis A."/>
            <person name="Mavromatis K."/>
            <person name="Sun H."/>
            <person name="Hudson M.E."/>
            <person name="Chen W."/>
            <person name="Deciu C."/>
            <person name="Hutchison D."/>
            <person name="Eads J.R."/>
            <person name="Anderson A."/>
            <person name="Fernandes F."/>
            <person name="Szeto E."/>
            <person name="Lapidus A."/>
            <person name="Kyrpides N.C."/>
            <person name="Saier M.H.Jr."/>
            <person name="Richardson P.M."/>
            <person name="Rachel R."/>
            <person name="Huber H."/>
            <person name="Eisen J.A."/>
            <person name="Koonin E.V."/>
            <person name="Keller M."/>
            <person name="Stetter K.O."/>
        </authorList>
    </citation>
    <scope>NUCLEOTIDE SEQUENCE [LARGE SCALE GENOMIC DNA]</scope>
    <source>
        <strain evidence="2">KIN4/I / DSM 18386 / JCM 14125</strain>
    </source>
</reference>
<dbReference type="SUPFAM" id="SSF50998">
    <property type="entry name" value="Quinoprotein alcohol dehydrogenase-like"/>
    <property type="match status" value="1"/>
</dbReference>
<accession>A8ABV6</accession>
<protein>
    <submittedName>
        <fullName evidence="1">Uncharacterized protein</fullName>
    </submittedName>
</protein>
<keyword evidence="2" id="KW-1185">Reference proteome</keyword>
<proteinExistence type="predicted"/>
<dbReference type="InterPro" id="IPR011047">
    <property type="entry name" value="Quinoprotein_ADH-like_sf"/>
</dbReference>
<dbReference type="EMBL" id="CP000816">
    <property type="protein sequence ID" value="ABU82408.1"/>
    <property type="molecule type" value="Genomic_DNA"/>
</dbReference>
<dbReference type="RefSeq" id="WP_012123372.1">
    <property type="nucleotide sequence ID" value="NC_009776.1"/>
</dbReference>
<dbReference type="GeneID" id="5563098"/>
<evidence type="ECO:0000313" key="1">
    <source>
        <dbReference type="EMBL" id="ABU82408.1"/>
    </source>
</evidence>
<organism evidence="1 2">
    <name type="scientific">Ignicoccus hospitalis (strain KIN4/I / DSM 18386 / JCM 14125)</name>
    <dbReference type="NCBI Taxonomy" id="453591"/>
    <lineage>
        <taxon>Archaea</taxon>
        <taxon>Thermoproteota</taxon>
        <taxon>Thermoprotei</taxon>
        <taxon>Desulfurococcales</taxon>
        <taxon>Desulfurococcaceae</taxon>
        <taxon>Ignicoccus</taxon>
    </lineage>
</organism>
<evidence type="ECO:0000313" key="2">
    <source>
        <dbReference type="Proteomes" id="UP000000262"/>
    </source>
</evidence>
<gene>
    <name evidence="1" type="ordered locus">Igni_1232</name>
</gene>